<feature type="repeat" description="WD" evidence="3">
    <location>
        <begin position="1098"/>
        <end position="1139"/>
    </location>
</feature>
<dbReference type="CDD" id="cd00200">
    <property type="entry name" value="WD40"/>
    <property type="match status" value="2"/>
</dbReference>
<evidence type="ECO:0000256" key="2">
    <source>
        <dbReference type="ARBA" id="ARBA00022737"/>
    </source>
</evidence>
<dbReference type="Pfam" id="PF24883">
    <property type="entry name" value="NPHP3_N"/>
    <property type="match status" value="1"/>
</dbReference>
<dbReference type="OrthoDB" id="538223at2759"/>
<protein>
    <submittedName>
        <fullName evidence="5">Vegetative incompatibility het-e-1</fullName>
    </submittedName>
</protein>
<feature type="repeat" description="WD" evidence="3">
    <location>
        <begin position="886"/>
        <end position="927"/>
    </location>
</feature>
<dbReference type="Gene3D" id="3.40.50.300">
    <property type="entry name" value="P-loop containing nucleotide triphosphate hydrolases"/>
    <property type="match status" value="1"/>
</dbReference>
<dbReference type="PROSITE" id="PS50837">
    <property type="entry name" value="NACHT"/>
    <property type="match status" value="1"/>
</dbReference>
<gene>
    <name evidence="5" type="ORF">TARUN_837</name>
</gene>
<dbReference type="InterPro" id="IPR056884">
    <property type="entry name" value="NPHP3-like_N"/>
</dbReference>
<name>A0A395NZ68_TRIAR</name>
<sequence length="1146" mass="125884">MEGLGVATSIFSVVELSAKVASLCLQYSKDVKHAKDDILRLRGQISDLENASKTIQELLESPNSAKLKASQQLHVAIHSSQSQLQGLHDSLRPRTARQAMSRLGLRSLKWPFQSKDIDQIVQVLGQNTQTILLALQVDQTTLLLNIDQKIVLDRLPVALGASFDSRAEEQNPTCLSNTRVEFLDQVMDWAKDPHTEAIFWLNGMAGTGKSTISRTIARSLASTGHLGASFFFKRGEADRGSSTKLFTTIAAQLAAKKPAIAVYIKNAIDTDPMISDKGLKEQFERLILQPFSMVSLNTGKAEPLVIVIDALDECDLEDKVKLIIHLLGRAKSVGLKVFVTSRPELPIRLGFSIIKGKYRNLVLHEIPEPILEHDLSLFLEHELATFREIYNNSVPEDRQLEADWPGQRSIDALVTMANPLFIFAATVCRFIADRKGGKDPKARLRIILEYETKSQESKLDATYLPVLNQLLVGLSGRERNEFLDQFQNIVGSIVLLASPLSTSALAQLLDIPRHAIDATLDELHSVLSIPQQAESPVRLLHLSFRDFLMDPGKQGHSPFWIDASQSHARITDNCLRIMKDFLRQDICGLRQLGLEGSTVDSLKVDTTIPAAVKYACRNWVFHLQGAGNEVGDYGEIYSSVLVFAPRASLIRNHFESAIPDWIQLRPRMRKNWDQCVQILEGHGASVGSVAFSHDSSLVASASDDMTVRLWRADSGGCVQILEGHSASVKSVAFSDNTLIASASDDMTVRLWRIDSGECIQILEGHSASVKSIAFSHNSIIASASDDMTVRLWSADSGECVQILEGHGASVWSVAFSHDSLLVASASSDKTVRLWHADSGECVQILEGHSDWVGSVAFSHNSLIASASDDMAVRLWRANSGECMQTLEGHSDWVGSVAISHDSSLIASASDDKTVRLWRADSGKYQCVQILEGHGASVGSVAFSHDSSLVASASDDKTVRLWRADLDEFVQTLEDHGASVGSVTFSHDSSLIASASDDKTLRLWCADSGKCVKTLKGHGASVKSVTFSHNSTLMASTSDDKTARLWRVDSGECIQTLKSHSDWIWSVAFSHNSLLVALALSDKTVRLWRVDSGECVQILEGHSDWVWSVAFSHDSSLIASASSDKTVRLWHADSAYYRHRAIHYDGN</sequence>
<feature type="repeat" description="WD" evidence="3">
    <location>
        <begin position="1056"/>
        <end position="1097"/>
    </location>
</feature>
<dbReference type="InterPro" id="IPR027417">
    <property type="entry name" value="P-loop_NTPase"/>
</dbReference>
<dbReference type="PANTHER" id="PTHR44129">
    <property type="entry name" value="WD REPEAT-CONTAINING PROTEIN POP1"/>
    <property type="match status" value="1"/>
</dbReference>
<dbReference type="STRING" id="490622.A0A395NZ68"/>
<dbReference type="SMART" id="SM00320">
    <property type="entry name" value="WD40"/>
    <property type="match status" value="11"/>
</dbReference>
<dbReference type="InterPro" id="IPR007111">
    <property type="entry name" value="NACHT_NTPase"/>
</dbReference>
<feature type="domain" description="NACHT" evidence="4">
    <location>
        <begin position="197"/>
        <end position="343"/>
    </location>
</feature>
<feature type="repeat" description="WD" evidence="3">
    <location>
        <begin position="1014"/>
        <end position="1055"/>
    </location>
</feature>
<evidence type="ECO:0000313" key="5">
    <source>
        <dbReference type="EMBL" id="RFU81388.1"/>
    </source>
</evidence>
<dbReference type="SUPFAM" id="SSF50978">
    <property type="entry name" value="WD40 repeat-like"/>
    <property type="match status" value="2"/>
</dbReference>
<dbReference type="EMBL" id="PXOA01000052">
    <property type="protein sequence ID" value="RFU81388.1"/>
    <property type="molecule type" value="Genomic_DNA"/>
</dbReference>
<dbReference type="Proteomes" id="UP000266272">
    <property type="component" value="Unassembled WGS sequence"/>
</dbReference>
<feature type="repeat" description="WD" evidence="3">
    <location>
        <begin position="972"/>
        <end position="1013"/>
    </location>
</feature>
<evidence type="ECO:0000259" key="4">
    <source>
        <dbReference type="PROSITE" id="PS50837"/>
    </source>
</evidence>
<dbReference type="Pfam" id="PF00400">
    <property type="entry name" value="WD40"/>
    <property type="match status" value="11"/>
</dbReference>
<dbReference type="InterPro" id="IPR036322">
    <property type="entry name" value="WD40_repeat_dom_sf"/>
</dbReference>
<keyword evidence="2" id="KW-0677">Repeat</keyword>
<feature type="repeat" description="WD" evidence="3">
    <location>
        <begin position="803"/>
        <end position="844"/>
    </location>
</feature>
<dbReference type="PRINTS" id="PR00320">
    <property type="entry name" value="GPROTEINBRPT"/>
</dbReference>
<dbReference type="InterPro" id="IPR001680">
    <property type="entry name" value="WD40_rpt"/>
</dbReference>
<evidence type="ECO:0000256" key="1">
    <source>
        <dbReference type="ARBA" id="ARBA00022574"/>
    </source>
</evidence>
<proteinExistence type="predicted"/>
<organism evidence="5 6">
    <name type="scientific">Trichoderma arundinaceum</name>
    <dbReference type="NCBI Taxonomy" id="490622"/>
    <lineage>
        <taxon>Eukaryota</taxon>
        <taxon>Fungi</taxon>
        <taxon>Dikarya</taxon>
        <taxon>Ascomycota</taxon>
        <taxon>Pezizomycotina</taxon>
        <taxon>Sordariomycetes</taxon>
        <taxon>Hypocreomycetidae</taxon>
        <taxon>Hypocreales</taxon>
        <taxon>Hypocreaceae</taxon>
        <taxon>Trichoderma</taxon>
    </lineage>
</organism>
<evidence type="ECO:0000313" key="6">
    <source>
        <dbReference type="Proteomes" id="UP000266272"/>
    </source>
</evidence>
<comment type="caution">
    <text evidence="5">The sequence shown here is derived from an EMBL/GenBank/DDBJ whole genome shotgun (WGS) entry which is preliminary data.</text>
</comment>
<accession>A0A395NZ68</accession>
<dbReference type="InterPro" id="IPR050349">
    <property type="entry name" value="WD_LIS1/nudF_dynein_reg"/>
</dbReference>
<feature type="repeat" description="WD" evidence="3">
    <location>
        <begin position="930"/>
        <end position="971"/>
    </location>
</feature>
<dbReference type="PROSITE" id="PS50294">
    <property type="entry name" value="WD_REPEATS_REGION"/>
    <property type="match status" value="11"/>
</dbReference>
<dbReference type="InterPro" id="IPR015943">
    <property type="entry name" value="WD40/YVTN_repeat-like_dom_sf"/>
</dbReference>
<feature type="repeat" description="WD" evidence="3">
    <location>
        <begin position="762"/>
        <end position="802"/>
    </location>
</feature>
<keyword evidence="1 3" id="KW-0853">WD repeat</keyword>
<evidence type="ECO:0000256" key="3">
    <source>
        <dbReference type="PROSITE-ProRule" id="PRU00221"/>
    </source>
</evidence>
<dbReference type="AlphaFoldDB" id="A0A395NZ68"/>
<reference evidence="5 6" key="1">
    <citation type="journal article" date="2018" name="PLoS Pathog.">
        <title>Evolution of structural diversity of trichothecenes, a family of toxins produced by plant pathogenic and entomopathogenic fungi.</title>
        <authorList>
            <person name="Proctor R.H."/>
            <person name="McCormick S.P."/>
            <person name="Kim H.S."/>
            <person name="Cardoza R.E."/>
            <person name="Stanley A.M."/>
            <person name="Lindo L."/>
            <person name="Kelly A."/>
            <person name="Brown D.W."/>
            <person name="Lee T."/>
            <person name="Vaughan M.M."/>
            <person name="Alexander N.J."/>
            <person name="Busman M."/>
            <person name="Gutierrez S."/>
        </authorList>
    </citation>
    <scope>NUCLEOTIDE SEQUENCE [LARGE SCALE GENOMIC DNA]</scope>
    <source>
        <strain evidence="5 6">IBT 40837</strain>
    </source>
</reference>
<feature type="repeat" description="WD" evidence="3">
    <location>
        <begin position="721"/>
        <end position="761"/>
    </location>
</feature>
<feature type="repeat" description="WD" evidence="3">
    <location>
        <begin position="679"/>
        <end position="720"/>
    </location>
</feature>
<dbReference type="PROSITE" id="PS50082">
    <property type="entry name" value="WD_REPEATS_2"/>
    <property type="match status" value="11"/>
</dbReference>
<keyword evidence="6" id="KW-1185">Reference proteome</keyword>
<dbReference type="InterPro" id="IPR020472">
    <property type="entry name" value="WD40_PAC1"/>
</dbReference>
<feature type="repeat" description="WD" evidence="3">
    <location>
        <begin position="845"/>
        <end position="885"/>
    </location>
</feature>
<dbReference type="Gene3D" id="2.130.10.10">
    <property type="entry name" value="YVTN repeat-like/Quinoprotein amine dehydrogenase"/>
    <property type="match status" value="4"/>
</dbReference>
<dbReference type="SUPFAM" id="SSF52540">
    <property type="entry name" value="P-loop containing nucleoside triphosphate hydrolases"/>
    <property type="match status" value="1"/>
</dbReference>